<accession>A0A8S9GZ48</accession>
<protein>
    <submittedName>
        <fullName evidence="1">Uncharacterized protein</fullName>
    </submittedName>
</protein>
<dbReference type="AlphaFoldDB" id="A0A8S9GZ48"/>
<comment type="caution">
    <text evidence="1">The sequence shown here is derived from an EMBL/GenBank/DDBJ whole genome shotgun (WGS) entry which is preliminary data.</text>
</comment>
<evidence type="ECO:0000313" key="1">
    <source>
        <dbReference type="EMBL" id="KAF2549418.1"/>
    </source>
</evidence>
<name>A0A8S9GZ48_BRACR</name>
<gene>
    <name evidence="1" type="ORF">F2Q70_00023192</name>
</gene>
<reference evidence="1" key="1">
    <citation type="submission" date="2019-12" db="EMBL/GenBank/DDBJ databases">
        <title>Genome sequencing and annotation of Brassica cretica.</title>
        <authorList>
            <person name="Studholme D.J."/>
            <person name="Sarris P.F."/>
        </authorList>
    </citation>
    <scope>NUCLEOTIDE SEQUENCE</scope>
    <source>
        <strain evidence="1">PFS-102/07</strain>
        <tissue evidence="1">Leaf</tissue>
    </source>
</reference>
<sequence length="140" mass="16037">MDTILTRKVQFQEVELERATRQLKEAFPIASQQTTGCAAAQRVIQSLTTQNDKGWLNRMSLVSTSVKRVRFSRKNLRAKREEHGGQTTQEEYTTNTIYELLTKPMWKCLSETLLTPTTSLILPRRFSLGAENGVCCEKRL</sequence>
<organism evidence="1">
    <name type="scientific">Brassica cretica</name>
    <name type="common">Mustard</name>
    <dbReference type="NCBI Taxonomy" id="69181"/>
    <lineage>
        <taxon>Eukaryota</taxon>
        <taxon>Viridiplantae</taxon>
        <taxon>Streptophyta</taxon>
        <taxon>Embryophyta</taxon>
        <taxon>Tracheophyta</taxon>
        <taxon>Spermatophyta</taxon>
        <taxon>Magnoliopsida</taxon>
        <taxon>eudicotyledons</taxon>
        <taxon>Gunneridae</taxon>
        <taxon>Pentapetalae</taxon>
        <taxon>rosids</taxon>
        <taxon>malvids</taxon>
        <taxon>Brassicales</taxon>
        <taxon>Brassicaceae</taxon>
        <taxon>Brassiceae</taxon>
        <taxon>Brassica</taxon>
    </lineage>
</organism>
<proteinExistence type="predicted"/>
<dbReference type="EMBL" id="QGKY02001925">
    <property type="protein sequence ID" value="KAF2549418.1"/>
    <property type="molecule type" value="Genomic_DNA"/>
</dbReference>